<keyword evidence="1 2" id="KW-0175">Coiled coil</keyword>
<evidence type="ECO:0000259" key="3">
    <source>
        <dbReference type="Pfam" id="PF21771"/>
    </source>
</evidence>
<feature type="coiled-coil region" evidence="2">
    <location>
        <begin position="110"/>
        <end position="443"/>
    </location>
</feature>
<dbReference type="GO" id="GO:0005856">
    <property type="term" value="C:cytoskeleton"/>
    <property type="evidence" value="ECO:0007669"/>
    <property type="project" value="TreeGrafter"/>
</dbReference>
<dbReference type="AlphaFoldDB" id="A0A8T2IID7"/>
<feature type="domain" description="Cilia- and flagella-associated protein 58 central coiled coil" evidence="3">
    <location>
        <begin position="363"/>
        <end position="643"/>
    </location>
</feature>
<dbReference type="PANTHER" id="PTHR32083:SF0">
    <property type="entry name" value="CILIA AND FLAGELLA-ASSOCIATED PROTEIN 58"/>
    <property type="match status" value="1"/>
</dbReference>
<evidence type="ECO:0000256" key="1">
    <source>
        <dbReference type="ARBA" id="ARBA00023054"/>
    </source>
</evidence>
<feature type="coiled-coil region" evidence="2">
    <location>
        <begin position="487"/>
        <end position="568"/>
    </location>
</feature>
<feature type="non-terminal residue" evidence="4">
    <location>
        <position position="1"/>
    </location>
</feature>
<sequence>EKAEKGPVQEDVLESLERDFQDVLLQLTGDDSLEKVKAEYEKLRSVLKKTHENEKRLMAKCRELNAEIVANSAKMATAVKLSQEDQSTISSLKKEIEKAWKMVDVAYEKEQKAKETISSLNDEIDKLSKQVEPGAGVSMGHESSVNDLLGVKEELTKERDVLLAEVVKLRENLVKATDLHQEAETAKEEAQENIAQLQQEIQMRQNEASRESRRKEKMEKDFKLLQTEIEAKQLEIKSLQQITTKNKDELQRLEQQLKEHKILNERVGKELEQFQARNSKLQLDNEQHGYINEQLIQENQQKLLDLKAREEEVSQMKQEISKISKSREAIQKKYRQMEEQKTEVELQRETLKNQISGLERELESAKKQVELDKKAIEDLVRERDLLNKNLQRAANATEKPDLVNYINSQRKLEAEIQSCKEEAQKQRKIILQLEKERDRYINEASELTPQDKEDKKISFVPVRHSDDDTECRHNEQNDLYEAVRSDRNLYSKNLIEAQDEINEMKRKFKIMNHQVDQLKEEINSKEAALVKVELQKMKQQSIETKQLIDNQEAEEKRLLKILSDADTERLRQKKELEQVIGERDILGSQLVRRNDELALLYEKIKILQSVLDRGKNQYQQRTEDIRLLKLAINKLRREKGILTKTVSNVEDLRREVFHMQRELLKERTRCRALEEEMQNPMNVHRWRKLEASDPSTYELIQKIHTLQKRLIRKTEEVVEKELLLQVTEIGYY</sequence>
<gene>
    <name evidence="4" type="ORF">GDO86_019928</name>
</gene>
<feature type="coiled-coil region" evidence="2">
    <location>
        <begin position="33"/>
        <end position="67"/>
    </location>
</feature>
<evidence type="ECO:0000313" key="5">
    <source>
        <dbReference type="Proteomes" id="UP000812440"/>
    </source>
</evidence>
<name>A0A8T2IID7_9PIPI</name>
<feature type="non-terminal residue" evidence="4">
    <location>
        <position position="732"/>
    </location>
</feature>
<dbReference type="EMBL" id="JAACNH010000602">
    <property type="protein sequence ID" value="KAG8430830.1"/>
    <property type="molecule type" value="Genomic_DNA"/>
</dbReference>
<protein>
    <recommendedName>
        <fullName evidence="3">Cilia- and flagella-associated protein 58 central coiled coil domain-containing protein</fullName>
    </recommendedName>
</protein>
<dbReference type="OrthoDB" id="264785at2759"/>
<dbReference type="PANTHER" id="PTHR32083">
    <property type="entry name" value="CILIA AND FLAGELLA-ASSOCIATED PROTEIN 58-RELATED"/>
    <property type="match status" value="1"/>
</dbReference>
<proteinExistence type="predicted"/>
<dbReference type="Pfam" id="PF21771">
    <property type="entry name" value="CFAP58_CC"/>
    <property type="match status" value="1"/>
</dbReference>
<comment type="caution">
    <text evidence="4">The sequence shown here is derived from an EMBL/GenBank/DDBJ whole genome shotgun (WGS) entry which is preliminary data.</text>
</comment>
<accession>A0A8T2IID7</accession>
<reference evidence="4" key="1">
    <citation type="thesis" date="2020" institute="ProQuest LLC" country="789 East Eisenhower Parkway, Ann Arbor, MI, USA">
        <title>Comparative Genomics and Chromosome Evolution.</title>
        <authorList>
            <person name="Mudd A.B."/>
        </authorList>
    </citation>
    <scope>NUCLEOTIDE SEQUENCE</scope>
    <source>
        <strain evidence="4">Female2</strain>
        <tissue evidence="4">Blood</tissue>
    </source>
</reference>
<evidence type="ECO:0000313" key="4">
    <source>
        <dbReference type="EMBL" id="KAG8430830.1"/>
    </source>
</evidence>
<evidence type="ECO:0000256" key="2">
    <source>
        <dbReference type="SAM" id="Coils"/>
    </source>
</evidence>
<dbReference type="InterPro" id="IPR049270">
    <property type="entry name" value="CFAP58_CC"/>
</dbReference>
<keyword evidence="5" id="KW-1185">Reference proteome</keyword>
<organism evidence="4 5">
    <name type="scientific">Hymenochirus boettgeri</name>
    <name type="common">Congo dwarf clawed frog</name>
    <dbReference type="NCBI Taxonomy" id="247094"/>
    <lineage>
        <taxon>Eukaryota</taxon>
        <taxon>Metazoa</taxon>
        <taxon>Chordata</taxon>
        <taxon>Craniata</taxon>
        <taxon>Vertebrata</taxon>
        <taxon>Euteleostomi</taxon>
        <taxon>Amphibia</taxon>
        <taxon>Batrachia</taxon>
        <taxon>Anura</taxon>
        <taxon>Pipoidea</taxon>
        <taxon>Pipidae</taxon>
        <taxon>Pipinae</taxon>
        <taxon>Hymenochirus</taxon>
    </lineage>
</organism>
<dbReference type="Proteomes" id="UP000812440">
    <property type="component" value="Unassembled WGS sequence"/>
</dbReference>